<organism evidence="2 3">
    <name type="scientific">Rhynchophorus ferrugineus</name>
    <name type="common">Red palm weevil</name>
    <name type="synonym">Curculio ferrugineus</name>
    <dbReference type="NCBI Taxonomy" id="354439"/>
    <lineage>
        <taxon>Eukaryota</taxon>
        <taxon>Metazoa</taxon>
        <taxon>Ecdysozoa</taxon>
        <taxon>Arthropoda</taxon>
        <taxon>Hexapoda</taxon>
        <taxon>Insecta</taxon>
        <taxon>Pterygota</taxon>
        <taxon>Neoptera</taxon>
        <taxon>Endopterygota</taxon>
        <taxon>Coleoptera</taxon>
        <taxon>Polyphaga</taxon>
        <taxon>Cucujiformia</taxon>
        <taxon>Curculionidae</taxon>
        <taxon>Dryophthorinae</taxon>
        <taxon>Rhynchophorus</taxon>
    </lineage>
</organism>
<feature type="compositionally biased region" description="Basic and acidic residues" evidence="1">
    <location>
        <begin position="46"/>
        <end position="56"/>
    </location>
</feature>
<gene>
    <name evidence="2" type="ORF">GWI33_008643</name>
</gene>
<keyword evidence="3" id="KW-1185">Reference proteome</keyword>
<proteinExistence type="predicted"/>
<dbReference type="AlphaFoldDB" id="A0A834MC48"/>
<evidence type="ECO:0000313" key="3">
    <source>
        <dbReference type="Proteomes" id="UP000625711"/>
    </source>
</evidence>
<accession>A0A834MC48</accession>
<reference evidence="2" key="1">
    <citation type="submission" date="2020-08" db="EMBL/GenBank/DDBJ databases">
        <title>Genome sequencing and assembly of the red palm weevil Rhynchophorus ferrugineus.</title>
        <authorList>
            <person name="Dias G.B."/>
            <person name="Bergman C.M."/>
            <person name="Manee M."/>
        </authorList>
    </citation>
    <scope>NUCLEOTIDE SEQUENCE</scope>
    <source>
        <strain evidence="2">AA-2017</strain>
        <tissue evidence="2">Whole larva</tissue>
    </source>
</reference>
<evidence type="ECO:0000256" key="1">
    <source>
        <dbReference type="SAM" id="MobiDB-lite"/>
    </source>
</evidence>
<dbReference type="Proteomes" id="UP000625711">
    <property type="component" value="Unassembled WGS sequence"/>
</dbReference>
<protein>
    <submittedName>
        <fullName evidence="2">Uncharacterized protein</fullName>
    </submittedName>
</protein>
<feature type="compositionally biased region" description="Polar residues" evidence="1">
    <location>
        <begin position="57"/>
        <end position="66"/>
    </location>
</feature>
<sequence length="66" mass="7689">MHYATNTAFKNLIYVLHETNNGHVSDTIEELEKEPIHLVDDPMRFSEIEASKEHSNKNPNVQDIQR</sequence>
<dbReference type="EMBL" id="JAACXV010000404">
    <property type="protein sequence ID" value="KAF7278293.1"/>
    <property type="molecule type" value="Genomic_DNA"/>
</dbReference>
<comment type="caution">
    <text evidence="2">The sequence shown here is derived from an EMBL/GenBank/DDBJ whole genome shotgun (WGS) entry which is preliminary data.</text>
</comment>
<evidence type="ECO:0000313" key="2">
    <source>
        <dbReference type="EMBL" id="KAF7278293.1"/>
    </source>
</evidence>
<name>A0A834MC48_RHYFE</name>
<feature type="region of interest" description="Disordered" evidence="1">
    <location>
        <begin position="46"/>
        <end position="66"/>
    </location>
</feature>